<dbReference type="AlphaFoldDB" id="A0AAF3J4J6"/>
<feature type="chain" id="PRO_5042008828" evidence="1">
    <location>
        <begin position="17"/>
        <end position="100"/>
    </location>
</feature>
<reference evidence="3" key="1">
    <citation type="submission" date="2024-02" db="UniProtKB">
        <authorList>
            <consortium name="WormBaseParasite"/>
        </authorList>
    </citation>
    <scope>IDENTIFICATION</scope>
</reference>
<keyword evidence="1" id="KW-0732">Signal</keyword>
<name>A0AAF3J4J6_9BILA</name>
<sequence>MRTLLCLVVVVAVAYCMPFDVVNEHVKPGVKACGPPQCPYDDGVKVEVPKVKACGPPQCPNVEEVVVVPEVKACGPPQCPNVEEVKEEPKVKACGPPMCN</sequence>
<proteinExistence type="predicted"/>
<evidence type="ECO:0000313" key="2">
    <source>
        <dbReference type="Proteomes" id="UP000887575"/>
    </source>
</evidence>
<evidence type="ECO:0000313" key="3">
    <source>
        <dbReference type="WBParaSite" id="MBELARI_LOCUS15753"/>
    </source>
</evidence>
<organism evidence="2 3">
    <name type="scientific">Mesorhabditis belari</name>
    <dbReference type="NCBI Taxonomy" id="2138241"/>
    <lineage>
        <taxon>Eukaryota</taxon>
        <taxon>Metazoa</taxon>
        <taxon>Ecdysozoa</taxon>
        <taxon>Nematoda</taxon>
        <taxon>Chromadorea</taxon>
        <taxon>Rhabditida</taxon>
        <taxon>Rhabditina</taxon>
        <taxon>Rhabditomorpha</taxon>
        <taxon>Rhabditoidea</taxon>
        <taxon>Rhabditidae</taxon>
        <taxon>Mesorhabditinae</taxon>
        <taxon>Mesorhabditis</taxon>
    </lineage>
</organism>
<evidence type="ECO:0000256" key="1">
    <source>
        <dbReference type="SAM" id="SignalP"/>
    </source>
</evidence>
<protein>
    <submittedName>
        <fullName evidence="3">Uncharacterized protein</fullName>
    </submittedName>
</protein>
<dbReference type="Proteomes" id="UP000887575">
    <property type="component" value="Unassembled WGS sequence"/>
</dbReference>
<feature type="signal peptide" evidence="1">
    <location>
        <begin position="1"/>
        <end position="16"/>
    </location>
</feature>
<accession>A0AAF3J4J6</accession>
<keyword evidence="2" id="KW-1185">Reference proteome</keyword>
<dbReference type="WBParaSite" id="MBELARI_LOCUS15753">
    <property type="protein sequence ID" value="MBELARI_LOCUS15753"/>
    <property type="gene ID" value="MBELARI_LOCUS15753"/>
</dbReference>